<accession>A0A024G710</accession>
<dbReference type="OrthoDB" id="6270329at2759"/>
<dbReference type="PROSITE" id="PS51519">
    <property type="entry name" value="RWP_RK"/>
    <property type="match status" value="1"/>
</dbReference>
<feature type="domain" description="RWP-RK" evidence="7">
    <location>
        <begin position="1"/>
        <end position="81"/>
    </location>
</feature>
<dbReference type="InterPro" id="IPR003035">
    <property type="entry name" value="RWP-RK_dom"/>
</dbReference>
<keyword evidence="4" id="KW-0238">DNA-binding</keyword>
<evidence type="ECO:0000256" key="6">
    <source>
        <dbReference type="ARBA" id="ARBA00023242"/>
    </source>
</evidence>
<evidence type="ECO:0000313" key="9">
    <source>
        <dbReference type="Proteomes" id="UP000053237"/>
    </source>
</evidence>
<evidence type="ECO:0000256" key="2">
    <source>
        <dbReference type="ARBA" id="ARBA00023015"/>
    </source>
</evidence>
<comment type="function">
    <text evidence="1">Putative transcription factor.</text>
</comment>
<evidence type="ECO:0000256" key="1">
    <source>
        <dbReference type="ARBA" id="ARBA00004049"/>
    </source>
</evidence>
<evidence type="ECO:0000313" key="8">
    <source>
        <dbReference type="EMBL" id="CCI42666.1"/>
    </source>
</evidence>
<dbReference type="AlphaFoldDB" id="A0A024G710"/>
<comment type="caution">
    <text evidence="8">The sequence shown here is derived from an EMBL/GenBank/DDBJ whole genome shotgun (WGS) entry which is preliminary data.</text>
</comment>
<evidence type="ECO:0000256" key="5">
    <source>
        <dbReference type="ARBA" id="ARBA00023163"/>
    </source>
</evidence>
<evidence type="ECO:0000256" key="3">
    <source>
        <dbReference type="ARBA" id="ARBA00023054"/>
    </source>
</evidence>
<dbReference type="InterPro" id="IPR044607">
    <property type="entry name" value="RKD-like"/>
</dbReference>
<evidence type="ECO:0000259" key="7">
    <source>
        <dbReference type="PROSITE" id="PS51519"/>
    </source>
</evidence>
<organism evidence="8 9">
    <name type="scientific">Albugo candida</name>
    <dbReference type="NCBI Taxonomy" id="65357"/>
    <lineage>
        <taxon>Eukaryota</taxon>
        <taxon>Sar</taxon>
        <taxon>Stramenopiles</taxon>
        <taxon>Oomycota</taxon>
        <taxon>Peronosporomycetes</taxon>
        <taxon>Albuginales</taxon>
        <taxon>Albuginaceae</taxon>
        <taxon>Albugo</taxon>
    </lineage>
</organism>
<dbReference type="EMBL" id="CAIX01000037">
    <property type="protein sequence ID" value="CCI42666.1"/>
    <property type="molecule type" value="Genomic_DNA"/>
</dbReference>
<keyword evidence="9" id="KW-1185">Reference proteome</keyword>
<dbReference type="Proteomes" id="UP000053237">
    <property type="component" value="Unassembled WGS sequence"/>
</dbReference>
<dbReference type="GO" id="GO:0003677">
    <property type="term" value="F:DNA binding"/>
    <property type="evidence" value="ECO:0007669"/>
    <property type="project" value="UniProtKB-KW"/>
</dbReference>
<dbReference type="Pfam" id="PF02042">
    <property type="entry name" value="RWP-RK"/>
    <property type="match status" value="1"/>
</dbReference>
<dbReference type="InParanoid" id="A0A024G710"/>
<dbReference type="PANTHER" id="PTHR46373:SF2">
    <property type="entry name" value="RWP-RK DOMAIN-CONTAINING PROTEIN"/>
    <property type="match status" value="1"/>
</dbReference>
<reference evidence="8 9" key="1">
    <citation type="submission" date="2012-05" db="EMBL/GenBank/DDBJ databases">
        <title>Recombination and specialization in a pathogen metapopulation.</title>
        <authorList>
            <person name="Gardiner A."/>
            <person name="Kemen E."/>
            <person name="Schultz-Larsen T."/>
            <person name="MacLean D."/>
            <person name="Van Oosterhout C."/>
            <person name="Jones J.D.G."/>
        </authorList>
    </citation>
    <scope>NUCLEOTIDE SEQUENCE [LARGE SCALE GENOMIC DNA]</scope>
    <source>
        <strain evidence="8 9">Ac Nc2</strain>
    </source>
</reference>
<proteinExistence type="predicted"/>
<keyword evidence="3" id="KW-0175">Coiled coil</keyword>
<evidence type="ECO:0000256" key="4">
    <source>
        <dbReference type="ARBA" id="ARBA00023125"/>
    </source>
</evidence>
<keyword evidence="2" id="KW-0805">Transcription regulation</keyword>
<gene>
    <name evidence="8" type="ORF">BN9_034500</name>
</gene>
<name>A0A024G710_9STRA</name>
<dbReference type="PANTHER" id="PTHR46373">
    <property type="entry name" value="PROTEIN RKD4"/>
    <property type="match status" value="1"/>
</dbReference>
<sequence>MSKRSRACEVSKMITLEMLQPYFHKPLAEAAAHFGICVTLLKKICRKNGVSRWPHRQVRGLLRSIESIEKSLASCGKSSVLRASYRTHLTLQRAKLRSILHGIDSKSIQRQEEPKRNVIANSETGRDTSSHLYMDAGCHL</sequence>
<keyword evidence="6" id="KW-0539">Nucleus</keyword>
<protein>
    <recommendedName>
        <fullName evidence="7">RWP-RK domain-containing protein</fullName>
    </recommendedName>
</protein>
<dbReference type="GO" id="GO:0003700">
    <property type="term" value="F:DNA-binding transcription factor activity"/>
    <property type="evidence" value="ECO:0007669"/>
    <property type="project" value="InterPro"/>
</dbReference>
<keyword evidence="5" id="KW-0804">Transcription</keyword>